<feature type="transmembrane region" description="Helical" evidence="6">
    <location>
        <begin position="124"/>
        <end position="146"/>
    </location>
</feature>
<dbReference type="Pfam" id="PF04193">
    <property type="entry name" value="PQ-loop"/>
    <property type="match status" value="2"/>
</dbReference>
<organism evidence="7 8">
    <name type="scientific">Phakopsora pachyrhizi</name>
    <name type="common">Asian soybean rust disease fungus</name>
    <dbReference type="NCBI Taxonomy" id="170000"/>
    <lineage>
        <taxon>Eukaryota</taxon>
        <taxon>Fungi</taxon>
        <taxon>Dikarya</taxon>
        <taxon>Basidiomycota</taxon>
        <taxon>Pucciniomycotina</taxon>
        <taxon>Pucciniomycetes</taxon>
        <taxon>Pucciniales</taxon>
        <taxon>Phakopsoraceae</taxon>
        <taxon>Phakopsora</taxon>
    </lineage>
</organism>
<dbReference type="PANTHER" id="PTHR16201">
    <property type="entry name" value="SEVEN TRANSMEMBRANE PROTEIN 1-RELATED"/>
    <property type="match status" value="1"/>
</dbReference>
<evidence type="ECO:0000256" key="6">
    <source>
        <dbReference type="SAM" id="Phobius"/>
    </source>
</evidence>
<dbReference type="GO" id="GO:0016020">
    <property type="term" value="C:membrane"/>
    <property type="evidence" value="ECO:0007669"/>
    <property type="project" value="UniProtKB-SubCell"/>
</dbReference>
<accession>A0AAV0BEQ0</accession>
<feature type="region of interest" description="Disordered" evidence="5">
    <location>
        <begin position="188"/>
        <end position="239"/>
    </location>
</feature>
<dbReference type="InterPro" id="IPR006603">
    <property type="entry name" value="PQ-loop_rpt"/>
</dbReference>
<dbReference type="AlphaFoldDB" id="A0AAV0BEQ0"/>
<evidence type="ECO:0000313" key="7">
    <source>
        <dbReference type="EMBL" id="CAH7684984.1"/>
    </source>
</evidence>
<feature type="transmembrane region" description="Helical" evidence="6">
    <location>
        <begin position="81"/>
        <end position="104"/>
    </location>
</feature>
<feature type="compositionally biased region" description="Low complexity" evidence="5">
    <location>
        <begin position="216"/>
        <end position="239"/>
    </location>
</feature>
<reference evidence="7" key="1">
    <citation type="submission" date="2022-06" db="EMBL/GenBank/DDBJ databases">
        <authorList>
            <consortium name="SYNGENTA / RWTH Aachen University"/>
        </authorList>
    </citation>
    <scope>NUCLEOTIDE SEQUENCE</scope>
</reference>
<feature type="transmembrane region" description="Helical" evidence="6">
    <location>
        <begin position="310"/>
        <end position="330"/>
    </location>
</feature>
<evidence type="ECO:0000256" key="4">
    <source>
        <dbReference type="ARBA" id="ARBA00023136"/>
    </source>
</evidence>
<evidence type="ECO:0000256" key="5">
    <source>
        <dbReference type="SAM" id="MobiDB-lite"/>
    </source>
</evidence>
<feature type="transmembrane region" description="Helical" evidence="6">
    <location>
        <begin position="375"/>
        <end position="395"/>
    </location>
</feature>
<dbReference type="InterPro" id="IPR051415">
    <property type="entry name" value="LAAT-1"/>
</dbReference>
<dbReference type="PANTHER" id="PTHR16201:SF11">
    <property type="entry name" value="PQ-LOOP REPEAT-CONTAINING PROTEIN"/>
    <property type="match status" value="1"/>
</dbReference>
<feature type="compositionally biased region" description="Polar residues" evidence="5">
    <location>
        <begin position="425"/>
        <end position="434"/>
    </location>
</feature>
<keyword evidence="3 6" id="KW-1133">Transmembrane helix</keyword>
<comment type="subcellular location">
    <subcellularLocation>
        <location evidence="1">Membrane</location>
        <topology evidence="1">Multi-pass membrane protein</topology>
    </subcellularLocation>
</comment>
<keyword evidence="8" id="KW-1185">Reference proteome</keyword>
<feature type="transmembrane region" description="Helical" evidence="6">
    <location>
        <begin position="257"/>
        <end position="285"/>
    </location>
</feature>
<feature type="compositionally biased region" description="Polar residues" evidence="5">
    <location>
        <begin position="190"/>
        <end position="208"/>
    </location>
</feature>
<feature type="transmembrane region" description="Helical" evidence="6">
    <location>
        <begin position="50"/>
        <end position="69"/>
    </location>
</feature>
<keyword evidence="2 6" id="KW-0812">Transmembrane</keyword>
<keyword evidence="4 6" id="KW-0472">Membrane</keyword>
<evidence type="ECO:0000256" key="1">
    <source>
        <dbReference type="ARBA" id="ARBA00004141"/>
    </source>
</evidence>
<evidence type="ECO:0000313" key="8">
    <source>
        <dbReference type="Proteomes" id="UP001153365"/>
    </source>
</evidence>
<name>A0AAV0BEQ0_PHAPC</name>
<dbReference type="SMART" id="SM00679">
    <property type="entry name" value="CTNS"/>
    <property type="match status" value="2"/>
</dbReference>
<dbReference type="EMBL" id="CALTRL010005698">
    <property type="protein sequence ID" value="CAH7684984.1"/>
    <property type="molecule type" value="Genomic_DNA"/>
</dbReference>
<dbReference type="Proteomes" id="UP001153365">
    <property type="component" value="Unassembled WGS sequence"/>
</dbReference>
<evidence type="ECO:0000256" key="3">
    <source>
        <dbReference type="ARBA" id="ARBA00022989"/>
    </source>
</evidence>
<dbReference type="Gene3D" id="1.20.1280.290">
    <property type="match status" value="2"/>
</dbReference>
<evidence type="ECO:0000256" key="2">
    <source>
        <dbReference type="ARBA" id="ARBA00022692"/>
    </source>
</evidence>
<proteinExistence type="predicted"/>
<comment type="caution">
    <text evidence="7">The sequence shown here is derived from an EMBL/GenBank/DDBJ whole genome shotgun (WGS) entry which is preliminary data.</text>
</comment>
<sequence length="473" mass="52421">MDRKLDHWSISSSDRSIIINPTGSGIASHGYLSTRPGSDTCRFQHDLPTMSLSILIVVGMLISYIPQHYRIIKSKSSQGINFWFLLLGSTSSTSSLVNVVTLQWGVMRCCQYLKLGECAESLLGIVQIFLQWACFNLILILSLVYFPPDEKYVRVVPVGSRDRESSPFDRVTNYSSRFLSRFFLKKKTRSTSSHNNQQGSSKSTSGNPSRPVFYRSDSNISSSNSSVSSSDSSSFNPSDVLPPSATRFTPLTLSKEYTISVVLSIVMLLHFLLSLLVTVCLLLLLPKATVGEPSGHPPSHSAEHPTVRLLRIWATCAGLLSAVLAGFQYLPQIFSTWKLKLVGSLSIPMMVIQTPGSFVFVYSLAVRPGVNWTTWIVYFVSGIFQACLLAICITWKVRQKSLGIDDWGRPLVSSHHSEEPALGSDDNSGLSRSNIHSERTPLLVPSTRSDVLRRAVSGTNQNRSKQQRERHSP</sequence>
<protein>
    <submittedName>
        <fullName evidence="7">Uncharacterized protein</fullName>
    </submittedName>
</protein>
<gene>
    <name evidence="7" type="ORF">PPACK8108_LOCUS19441</name>
</gene>
<feature type="region of interest" description="Disordered" evidence="5">
    <location>
        <begin position="417"/>
        <end position="473"/>
    </location>
</feature>
<feature type="transmembrane region" description="Helical" evidence="6">
    <location>
        <begin position="342"/>
        <end position="363"/>
    </location>
</feature>